<evidence type="ECO:0000256" key="9">
    <source>
        <dbReference type="ARBA" id="ARBA00023002"/>
    </source>
</evidence>
<dbReference type="EMBL" id="JADFTS010000003">
    <property type="protein sequence ID" value="KAF9614419.1"/>
    <property type="molecule type" value="Genomic_DNA"/>
</dbReference>
<organism evidence="16 17">
    <name type="scientific">Coptis chinensis</name>
    <dbReference type="NCBI Taxonomy" id="261450"/>
    <lineage>
        <taxon>Eukaryota</taxon>
        <taxon>Viridiplantae</taxon>
        <taxon>Streptophyta</taxon>
        <taxon>Embryophyta</taxon>
        <taxon>Tracheophyta</taxon>
        <taxon>Spermatophyta</taxon>
        <taxon>Magnoliopsida</taxon>
        <taxon>Ranunculales</taxon>
        <taxon>Ranunculaceae</taxon>
        <taxon>Coptidoideae</taxon>
        <taxon>Coptis</taxon>
    </lineage>
</organism>
<dbReference type="InterPro" id="IPR001117">
    <property type="entry name" value="Cu-oxidase_2nd"/>
</dbReference>
<proteinExistence type="inferred from homology"/>
<evidence type="ECO:0000256" key="8">
    <source>
        <dbReference type="ARBA" id="ARBA00022737"/>
    </source>
</evidence>
<evidence type="ECO:0000256" key="7">
    <source>
        <dbReference type="ARBA" id="ARBA00022723"/>
    </source>
</evidence>
<evidence type="ECO:0000256" key="1">
    <source>
        <dbReference type="ARBA" id="ARBA00000349"/>
    </source>
</evidence>
<dbReference type="SUPFAM" id="SSF49503">
    <property type="entry name" value="Cupredoxins"/>
    <property type="match status" value="3"/>
</dbReference>
<dbReference type="Proteomes" id="UP000631114">
    <property type="component" value="Unassembled WGS sequence"/>
</dbReference>
<keyword evidence="7 12" id="KW-0479">Metal-binding</keyword>
<comment type="similarity">
    <text evidence="3 12">Belongs to the multicopper oxidase family.</text>
</comment>
<dbReference type="PANTHER" id="PTHR11709:SF9">
    <property type="entry name" value="LACCASE-7"/>
    <property type="match status" value="1"/>
</dbReference>
<gene>
    <name evidence="16" type="ORF">IFM89_018564</name>
</gene>
<keyword evidence="9 12" id="KW-0560">Oxidoreductase</keyword>
<dbReference type="InterPro" id="IPR017761">
    <property type="entry name" value="Laccase"/>
</dbReference>
<evidence type="ECO:0000256" key="6">
    <source>
        <dbReference type="ARBA" id="ARBA00022525"/>
    </source>
</evidence>
<evidence type="ECO:0000313" key="17">
    <source>
        <dbReference type="Proteomes" id="UP000631114"/>
    </source>
</evidence>
<evidence type="ECO:0000256" key="2">
    <source>
        <dbReference type="ARBA" id="ARBA00004271"/>
    </source>
</evidence>
<dbReference type="Pfam" id="PF07732">
    <property type="entry name" value="Cu-oxidase_3"/>
    <property type="match status" value="1"/>
</dbReference>
<dbReference type="InterPro" id="IPR011707">
    <property type="entry name" value="Cu-oxidase-like_N"/>
</dbReference>
<keyword evidence="17" id="KW-1185">Reference proteome</keyword>
<comment type="catalytic activity">
    <reaction evidence="1 12">
        <text>4 hydroquinone + O2 = 4 benzosemiquinone + 2 H2O</text>
        <dbReference type="Rhea" id="RHEA:11276"/>
        <dbReference type="ChEBI" id="CHEBI:15377"/>
        <dbReference type="ChEBI" id="CHEBI:15379"/>
        <dbReference type="ChEBI" id="CHEBI:17594"/>
        <dbReference type="ChEBI" id="CHEBI:17977"/>
        <dbReference type="EC" id="1.10.3.2"/>
    </reaction>
</comment>
<evidence type="ECO:0000256" key="12">
    <source>
        <dbReference type="RuleBase" id="RU361119"/>
    </source>
</evidence>
<comment type="cofactor">
    <cofactor evidence="12">
        <name>Cu cation</name>
        <dbReference type="ChEBI" id="CHEBI:23378"/>
    </cofactor>
    <text evidence="12">Binds 4 Cu cations per monomer.</text>
</comment>
<dbReference type="EC" id="1.10.3.2" evidence="4 12"/>
<dbReference type="InterPro" id="IPR011706">
    <property type="entry name" value="Cu-oxidase_C"/>
</dbReference>
<evidence type="ECO:0000256" key="11">
    <source>
        <dbReference type="ARBA" id="ARBA00023185"/>
    </source>
</evidence>
<dbReference type="InterPro" id="IPR034285">
    <property type="entry name" value="CuRO_2_LCC"/>
</dbReference>
<dbReference type="NCBIfam" id="TIGR03389">
    <property type="entry name" value="laccase"/>
    <property type="match status" value="1"/>
</dbReference>
<evidence type="ECO:0000256" key="4">
    <source>
        <dbReference type="ARBA" id="ARBA00012297"/>
    </source>
</evidence>
<dbReference type="CDD" id="cd13897">
    <property type="entry name" value="CuRO_3_LCC_plant"/>
    <property type="match status" value="1"/>
</dbReference>
<feature type="domain" description="Plastocyanin-like" evidence="15">
    <location>
        <begin position="35"/>
        <end position="145"/>
    </location>
</feature>
<feature type="domain" description="Plastocyanin-like" evidence="13">
    <location>
        <begin position="158"/>
        <end position="309"/>
    </location>
</feature>
<keyword evidence="8 12" id="KW-0677">Repeat</keyword>
<dbReference type="GO" id="GO:0052716">
    <property type="term" value="F:hydroquinone:oxygen oxidoreductase activity"/>
    <property type="evidence" value="ECO:0007669"/>
    <property type="project" value="UniProtKB-EC"/>
</dbReference>
<name>A0A835ICM7_9MAGN</name>
<dbReference type="InterPro" id="IPR034289">
    <property type="entry name" value="CuRO_3_LCC"/>
</dbReference>
<keyword evidence="11 12" id="KW-0439">Lignin degradation</keyword>
<keyword evidence="12" id="KW-0732">Signal</keyword>
<dbReference type="Pfam" id="PF07731">
    <property type="entry name" value="Cu-oxidase_2"/>
    <property type="match status" value="1"/>
</dbReference>
<comment type="function">
    <text evidence="12">Lignin degradation and detoxification of lignin-derived products.</text>
</comment>
<dbReference type="Pfam" id="PF00394">
    <property type="entry name" value="Cu-oxidase"/>
    <property type="match status" value="1"/>
</dbReference>
<dbReference type="InterPro" id="IPR045087">
    <property type="entry name" value="Cu-oxidase_fam"/>
</dbReference>
<feature type="domain" description="Plastocyanin-like" evidence="14">
    <location>
        <begin position="415"/>
        <end position="552"/>
    </location>
</feature>
<evidence type="ECO:0000256" key="3">
    <source>
        <dbReference type="ARBA" id="ARBA00010609"/>
    </source>
</evidence>
<dbReference type="PANTHER" id="PTHR11709">
    <property type="entry name" value="MULTI-COPPER OXIDASE"/>
    <property type="match status" value="1"/>
</dbReference>
<protein>
    <recommendedName>
        <fullName evidence="4 12">Laccase</fullName>
        <ecNumber evidence="4 12">1.10.3.2</ecNumber>
    </recommendedName>
    <alternativeName>
        <fullName evidence="12">Benzenediol:oxygen oxidoreductase</fullName>
    </alternativeName>
    <alternativeName>
        <fullName evidence="12">Diphenol oxidase</fullName>
    </alternativeName>
    <alternativeName>
        <fullName evidence="12">Urishiol oxidase</fullName>
    </alternativeName>
</protein>
<dbReference type="PROSITE" id="PS00080">
    <property type="entry name" value="MULTICOPPER_OXIDASE2"/>
    <property type="match status" value="1"/>
</dbReference>
<sequence length="569" mass="62715">MARIILLLACTAVTLATIAASSIVEHKFNVGNFPIQRLCQEYVQIAVNGSLPGPAIEVREGDSLVIHVCNESPYNITLHWHGVFQRLSGWADGPAYVTQCPILPGNSYTYRFAITEQEGTLWWHAHAHITMLRATVHGAIIIRPKFRGYPFKSPYMEIPLILGEWWNENLAVVENNILTRGGAPSGSLSNAFTINGQPGHLYPCSTDGMFKLNVVSGKTYLLRIVNAAVVYQLFFKIAQHTFTVVAIDASYTVPYVTDVIVIAPGQTTDVLFEANQPNGDYYMAAQPYSDSPIVRFPNGTATGLVHYVGSTSSTGLMPVLPSPKDTSTAFKFYTSFTSLRTGPFWRPCPETVDEKMFITIGGALLPCGPVANCSSPVGPRYQLSASMNNVSYLPPSTLSLLEAFYYGVDGIYTDDFPNNPPVVFDYTNPKESLNFDLLTPERGTRVKRLKYNSVVEIVFQNTALLAVDSHPMHLHGFDFYVLAQGFGNYDPIKGPPMFNLVNPQKRSTLAVPTGGWAVIRFRANNPGVWFVHCHTDLHITLGLDMAFLVENGQTKSSTLPSPPPDYPRC</sequence>
<comment type="caution">
    <text evidence="16">The sequence shown here is derived from an EMBL/GenBank/DDBJ whole genome shotgun (WGS) entry which is preliminary data.</text>
</comment>
<keyword evidence="6 12" id="KW-0964">Secreted</keyword>
<evidence type="ECO:0000259" key="15">
    <source>
        <dbReference type="Pfam" id="PF07732"/>
    </source>
</evidence>
<reference evidence="16 17" key="1">
    <citation type="submission" date="2020-10" db="EMBL/GenBank/DDBJ databases">
        <title>The Coptis chinensis genome and diversification of protoberbering-type alkaloids.</title>
        <authorList>
            <person name="Wang B."/>
            <person name="Shu S."/>
            <person name="Song C."/>
            <person name="Liu Y."/>
        </authorList>
    </citation>
    <scope>NUCLEOTIDE SEQUENCE [LARGE SCALE GENOMIC DNA]</scope>
    <source>
        <strain evidence="16">HL-2020</strain>
        <tissue evidence="16">Leaf</tissue>
    </source>
</reference>
<dbReference type="CDD" id="cd13875">
    <property type="entry name" value="CuRO_2_LCC_plant"/>
    <property type="match status" value="1"/>
</dbReference>
<accession>A0A835ICM7</accession>
<evidence type="ECO:0000256" key="5">
    <source>
        <dbReference type="ARBA" id="ARBA00022523"/>
    </source>
</evidence>
<dbReference type="GO" id="GO:0048046">
    <property type="term" value="C:apoplast"/>
    <property type="evidence" value="ECO:0007669"/>
    <property type="project" value="UniProtKB-SubCell"/>
</dbReference>
<dbReference type="AlphaFoldDB" id="A0A835ICM7"/>
<evidence type="ECO:0000259" key="13">
    <source>
        <dbReference type="Pfam" id="PF00394"/>
    </source>
</evidence>
<dbReference type="InterPro" id="IPR008972">
    <property type="entry name" value="Cupredoxin"/>
</dbReference>
<dbReference type="InterPro" id="IPR002355">
    <property type="entry name" value="Cu_oxidase_Cu_BS"/>
</dbReference>
<dbReference type="InterPro" id="IPR034288">
    <property type="entry name" value="CuRO_1_LCC"/>
</dbReference>
<evidence type="ECO:0000313" key="16">
    <source>
        <dbReference type="EMBL" id="KAF9614419.1"/>
    </source>
</evidence>
<dbReference type="GO" id="GO:0005507">
    <property type="term" value="F:copper ion binding"/>
    <property type="evidence" value="ECO:0007669"/>
    <property type="project" value="InterPro"/>
</dbReference>
<comment type="subcellular location">
    <subcellularLocation>
        <location evidence="2 12">Secreted</location>
        <location evidence="2 12">Extracellular space</location>
        <location evidence="2 12">Apoplast</location>
    </subcellularLocation>
</comment>
<feature type="signal peptide" evidence="12">
    <location>
        <begin position="1"/>
        <end position="16"/>
    </location>
</feature>
<dbReference type="Gene3D" id="2.60.40.420">
    <property type="entry name" value="Cupredoxins - blue copper proteins"/>
    <property type="match status" value="3"/>
</dbReference>
<feature type="chain" id="PRO_5033101692" description="Laccase" evidence="12">
    <location>
        <begin position="17"/>
        <end position="569"/>
    </location>
</feature>
<evidence type="ECO:0000259" key="14">
    <source>
        <dbReference type="Pfam" id="PF07731"/>
    </source>
</evidence>
<keyword evidence="5 12" id="KW-0052">Apoplast</keyword>
<dbReference type="OrthoDB" id="2121828at2759"/>
<dbReference type="GO" id="GO:0046274">
    <property type="term" value="P:lignin catabolic process"/>
    <property type="evidence" value="ECO:0007669"/>
    <property type="project" value="UniProtKB-KW"/>
</dbReference>
<dbReference type="CDD" id="cd13849">
    <property type="entry name" value="CuRO_1_LCC_plant"/>
    <property type="match status" value="1"/>
</dbReference>
<evidence type="ECO:0000256" key="10">
    <source>
        <dbReference type="ARBA" id="ARBA00023008"/>
    </source>
</evidence>
<keyword evidence="10 12" id="KW-0186">Copper</keyword>